<dbReference type="InterPro" id="IPR014966">
    <property type="entry name" value="FRG-dom"/>
</dbReference>
<gene>
    <name evidence="2" type="ORF">E1963_00070</name>
</gene>
<dbReference type="Proteomes" id="UP000295710">
    <property type="component" value="Unassembled WGS sequence"/>
</dbReference>
<dbReference type="AlphaFoldDB" id="A0A4R4FKH2"/>
<organism evidence="2 3">
    <name type="scientific">Extibacter muris</name>
    <dbReference type="NCBI Taxonomy" id="1796622"/>
    <lineage>
        <taxon>Bacteria</taxon>
        <taxon>Bacillati</taxon>
        <taxon>Bacillota</taxon>
        <taxon>Clostridia</taxon>
        <taxon>Lachnospirales</taxon>
        <taxon>Lachnospiraceae</taxon>
        <taxon>Extibacter</taxon>
    </lineage>
</organism>
<dbReference type="SMART" id="SM00901">
    <property type="entry name" value="FRG"/>
    <property type="match status" value="1"/>
</dbReference>
<proteinExistence type="predicted"/>
<accession>A0A4R4FKH2</accession>
<protein>
    <submittedName>
        <fullName evidence="2">FRG domain-containing protein</fullName>
    </submittedName>
</protein>
<comment type="caution">
    <text evidence="2">The sequence shown here is derived from an EMBL/GenBank/DDBJ whole genome shotgun (WGS) entry which is preliminary data.</text>
</comment>
<evidence type="ECO:0000313" key="2">
    <source>
        <dbReference type="EMBL" id="TDA23193.1"/>
    </source>
</evidence>
<reference evidence="2 3" key="1">
    <citation type="journal article" date="2016" name="Nat. Microbiol.">
        <title>The Mouse Intestinal Bacterial Collection (miBC) provides host-specific insight into cultured diversity and functional potential of the gut microbiota.</title>
        <authorList>
            <person name="Lagkouvardos I."/>
            <person name="Pukall R."/>
            <person name="Abt B."/>
            <person name="Foesel B.U."/>
            <person name="Meier-Kolthoff J.P."/>
            <person name="Kumar N."/>
            <person name="Bresciani A."/>
            <person name="Martinez I."/>
            <person name="Just S."/>
            <person name="Ziegler C."/>
            <person name="Brugiroux S."/>
            <person name="Garzetti D."/>
            <person name="Wenning M."/>
            <person name="Bui T.P."/>
            <person name="Wang J."/>
            <person name="Hugenholtz F."/>
            <person name="Plugge C.M."/>
            <person name="Peterson D.A."/>
            <person name="Hornef M.W."/>
            <person name="Baines J.F."/>
            <person name="Smidt H."/>
            <person name="Walter J."/>
            <person name="Kristiansen K."/>
            <person name="Nielsen H.B."/>
            <person name="Haller D."/>
            <person name="Overmann J."/>
            <person name="Stecher B."/>
            <person name="Clavel T."/>
        </authorList>
    </citation>
    <scope>NUCLEOTIDE SEQUENCE [LARGE SCALE GENOMIC DNA]</scope>
    <source>
        <strain evidence="2 3">DSM 28560</strain>
    </source>
</reference>
<feature type="domain" description="FRG" evidence="1">
    <location>
        <begin position="22"/>
        <end position="132"/>
    </location>
</feature>
<dbReference type="EMBL" id="SMMX01000001">
    <property type="protein sequence ID" value="TDA23193.1"/>
    <property type="molecule type" value="Genomic_DNA"/>
</dbReference>
<name>A0A4R4FKH2_9FIRM</name>
<dbReference type="Pfam" id="PF08867">
    <property type="entry name" value="FRG"/>
    <property type="match status" value="1"/>
</dbReference>
<dbReference type="RefSeq" id="WP_132273716.1">
    <property type="nucleotide sequence ID" value="NZ_JAOBST010000035.1"/>
</dbReference>
<keyword evidence="3" id="KW-1185">Reference proteome</keyword>
<evidence type="ECO:0000313" key="3">
    <source>
        <dbReference type="Proteomes" id="UP000295710"/>
    </source>
</evidence>
<sequence>MDKIHTISELLKEIIEFKSVVSNEQIYYRGQKNGKRAGWTLLPTFYRERKDYPNISFYFDKQEELNTIYKFIEKNYDYFKNIAFNDLISIINILQHYGFPTRVLDVTQNPLVALYFALEKVEKDDGNEPVIYLIYAEKSNAGYLINNELEKFYNEEFGQKKRLNPMILVNGCVLSERIRNQKGDFILYFEEGDINENRSFTIKELQISTDSIESLKEELNLLGISEATIYPSLATETLILKEQLQNSAQQRDIKEKVKISMSKGLSDTKEVVSNVLGDKLADRKFLDKKKMFAEINIKQ</sequence>
<evidence type="ECO:0000259" key="1">
    <source>
        <dbReference type="SMART" id="SM00901"/>
    </source>
</evidence>